<dbReference type="GO" id="GO:0003700">
    <property type="term" value="F:DNA-binding transcription factor activity"/>
    <property type="evidence" value="ECO:0007669"/>
    <property type="project" value="TreeGrafter"/>
</dbReference>
<dbReference type="SUPFAM" id="SSF46689">
    <property type="entry name" value="Homeodomain-like"/>
    <property type="match status" value="1"/>
</dbReference>
<dbReference type="Gene3D" id="1.10.10.60">
    <property type="entry name" value="Homeodomain-like"/>
    <property type="match status" value="1"/>
</dbReference>
<dbReference type="eggNOG" id="COG1309">
    <property type="taxonomic scope" value="Bacteria"/>
</dbReference>
<feature type="domain" description="HTH tetR-type" evidence="3">
    <location>
        <begin position="19"/>
        <end position="79"/>
    </location>
</feature>
<keyword evidence="1 2" id="KW-0238">DNA-binding</keyword>
<name>D1A448_THECD</name>
<evidence type="ECO:0000256" key="2">
    <source>
        <dbReference type="PROSITE-ProRule" id="PRU00335"/>
    </source>
</evidence>
<dbReference type="Proteomes" id="UP000001918">
    <property type="component" value="Chromosome"/>
</dbReference>
<protein>
    <submittedName>
        <fullName evidence="4">Transcriptional regulator, TetR family</fullName>
    </submittedName>
</protein>
<dbReference type="Pfam" id="PF17920">
    <property type="entry name" value="TetR_C_16"/>
    <property type="match status" value="1"/>
</dbReference>
<dbReference type="InterPro" id="IPR041678">
    <property type="entry name" value="TetR_C_16"/>
</dbReference>
<sequence length="203" mass="21830">MRPKQANDGPAPRPRRDRAATRRRLLEAARELFAEHGYDHVSVRAIAARAEANVALVNRYFGSKAALFGEVLAGESALPHVLEGEAVELPGRLAEHVVRLIHHGQAGPVLRTLDRSVGDPQIQPIIRRHLERILVEPLAARLQGPDARLRATAAASIVMGIGSVRRILGLADLRAADPEALTAHLTAMFAAALAPLPEPGRDG</sequence>
<dbReference type="InterPro" id="IPR036271">
    <property type="entry name" value="Tet_transcr_reg_TetR-rel_C_sf"/>
</dbReference>
<reference evidence="4 5" key="1">
    <citation type="journal article" date="2011" name="Stand. Genomic Sci.">
        <title>Complete genome sequence of Thermomonospora curvata type strain (B9).</title>
        <authorList>
            <person name="Chertkov O."/>
            <person name="Sikorski J."/>
            <person name="Nolan M."/>
            <person name="Lapidus A."/>
            <person name="Lucas S."/>
            <person name="Del Rio T.G."/>
            <person name="Tice H."/>
            <person name="Cheng J.F."/>
            <person name="Goodwin L."/>
            <person name="Pitluck S."/>
            <person name="Liolios K."/>
            <person name="Ivanova N."/>
            <person name="Mavromatis K."/>
            <person name="Mikhailova N."/>
            <person name="Ovchinnikova G."/>
            <person name="Pati A."/>
            <person name="Chen A."/>
            <person name="Palaniappan K."/>
            <person name="Djao O.D."/>
            <person name="Land M."/>
            <person name="Hauser L."/>
            <person name="Chang Y.J."/>
            <person name="Jeffries C.D."/>
            <person name="Brettin T."/>
            <person name="Han C."/>
            <person name="Detter J.C."/>
            <person name="Rohde M."/>
            <person name="Goker M."/>
            <person name="Woyke T."/>
            <person name="Bristow J."/>
            <person name="Eisen J.A."/>
            <person name="Markowitz V."/>
            <person name="Hugenholtz P."/>
            <person name="Klenk H.P."/>
            <person name="Kyrpides N.C."/>
        </authorList>
    </citation>
    <scope>NUCLEOTIDE SEQUENCE [LARGE SCALE GENOMIC DNA]</scope>
    <source>
        <strain evidence="5">ATCC 19995 / DSM 43183 / JCM 3096 / KCTC 9072 / NBRC 15933 / NCIMB 10081 / Henssen B9</strain>
    </source>
</reference>
<proteinExistence type="predicted"/>
<keyword evidence="5" id="KW-1185">Reference proteome</keyword>
<dbReference type="AlphaFoldDB" id="D1A448"/>
<evidence type="ECO:0000313" key="5">
    <source>
        <dbReference type="Proteomes" id="UP000001918"/>
    </source>
</evidence>
<dbReference type="HOGENOM" id="CLU_069356_10_1_11"/>
<gene>
    <name evidence="4" type="ordered locus">Tcur_4395</name>
</gene>
<dbReference type="InterPro" id="IPR001647">
    <property type="entry name" value="HTH_TetR"/>
</dbReference>
<dbReference type="GO" id="GO:0000976">
    <property type="term" value="F:transcription cis-regulatory region binding"/>
    <property type="evidence" value="ECO:0007669"/>
    <property type="project" value="TreeGrafter"/>
</dbReference>
<evidence type="ECO:0000313" key="4">
    <source>
        <dbReference type="EMBL" id="ACY99922.1"/>
    </source>
</evidence>
<dbReference type="InterPro" id="IPR009057">
    <property type="entry name" value="Homeodomain-like_sf"/>
</dbReference>
<dbReference type="InterPro" id="IPR050109">
    <property type="entry name" value="HTH-type_TetR-like_transc_reg"/>
</dbReference>
<dbReference type="PRINTS" id="PR00455">
    <property type="entry name" value="HTHTETR"/>
</dbReference>
<dbReference type="PROSITE" id="PS01081">
    <property type="entry name" value="HTH_TETR_1"/>
    <property type="match status" value="1"/>
</dbReference>
<dbReference type="PROSITE" id="PS50977">
    <property type="entry name" value="HTH_TETR_2"/>
    <property type="match status" value="1"/>
</dbReference>
<dbReference type="KEGG" id="tcu:Tcur_4395"/>
<evidence type="ECO:0000259" key="3">
    <source>
        <dbReference type="PROSITE" id="PS50977"/>
    </source>
</evidence>
<dbReference type="SUPFAM" id="SSF48498">
    <property type="entry name" value="Tetracyclin repressor-like, C-terminal domain"/>
    <property type="match status" value="1"/>
</dbReference>
<accession>D1A448</accession>
<dbReference type="Gene3D" id="1.10.357.10">
    <property type="entry name" value="Tetracycline Repressor, domain 2"/>
    <property type="match status" value="1"/>
</dbReference>
<dbReference type="Pfam" id="PF00440">
    <property type="entry name" value="TetR_N"/>
    <property type="match status" value="1"/>
</dbReference>
<organism evidence="4 5">
    <name type="scientific">Thermomonospora curvata (strain ATCC 19995 / DSM 43183 / JCM 3096 / KCTC 9072 / NBRC 15933 / NCIMB 10081 / Henssen B9)</name>
    <dbReference type="NCBI Taxonomy" id="471852"/>
    <lineage>
        <taxon>Bacteria</taxon>
        <taxon>Bacillati</taxon>
        <taxon>Actinomycetota</taxon>
        <taxon>Actinomycetes</taxon>
        <taxon>Streptosporangiales</taxon>
        <taxon>Thermomonosporaceae</taxon>
        <taxon>Thermomonospora</taxon>
    </lineage>
</organism>
<dbReference type="OrthoDB" id="3210235at2"/>
<feature type="DNA-binding region" description="H-T-H motif" evidence="2">
    <location>
        <begin position="42"/>
        <end position="61"/>
    </location>
</feature>
<dbReference type="RefSeq" id="WP_012854705.1">
    <property type="nucleotide sequence ID" value="NC_013510.1"/>
</dbReference>
<dbReference type="PANTHER" id="PTHR30055:SF235">
    <property type="entry name" value="TRANSCRIPTIONAL REGULATORY PROTEIN"/>
    <property type="match status" value="1"/>
</dbReference>
<dbReference type="EMBL" id="CP001738">
    <property type="protein sequence ID" value="ACY99922.1"/>
    <property type="molecule type" value="Genomic_DNA"/>
</dbReference>
<dbReference type="PANTHER" id="PTHR30055">
    <property type="entry name" value="HTH-TYPE TRANSCRIPTIONAL REGULATOR RUTR"/>
    <property type="match status" value="1"/>
</dbReference>
<evidence type="ECO:0000256" key="1">
    <source>
        <dbReference type="ARBA" id="ARBA00023125"/>
    </source>
</evidence>
<dbReference type="InterPro" id="IPR023772">
    <property type="entry name" value="DNA-bd_HTH_TetR-type_CS"/>
</dbReference>